<dbReference type="Pfam" id="PF07727">
    <property type="entry name" value="RVT_2"/>
    <property type="match status" value="1"/>
</dbReference>
<protein>
    <recommendedName>
        <fullName evidence="5">Integrase catalytic domain-containing protein</fullName>
    </recommendedName>
</protein>
<feature type="compositionally biased region" description="Basic residues" evidence="4">
    <location>
        <begin position="1254"/>
        <end position="1264"/>
    </location>
</feature>
<name>A0AAD8VZ58_LOLMU</name>
<keyword evidence="1" id="KW-0479">Metal-binding</keyword>
<dbReference type="SUPFAM" id="SSF56672">
    <property type="entry name" value="DNA/RNA polymerases"/>
    <property type="match status" value="1"/>
</dbReference>
<keyword evidence="2" id="KW-0378">Hydrolase</keyword>
<dbReference type="InterPro" id="IPR039537">
    <property type="entry name" value="Retrotran_Ty1/copia-like"/>
</dbReference>
<dbReference type="InterPro" id="IPR043502">
    <property type="entry name" value="DNA/RNA_pol_sf"/>
</dbReference>
<dbReference type="PROSITE" id="PS50994">
    <property type="entry name" value="INTEGRASE"/>
    <property type="match status" value="1"/>
</dbReference>
<feature type="coiled-coil region" evidence="3">
    <location>
        <begin position="80"/>
        <end position="166"/>
    </location>
</feature>
<evidence type="ECO:0000313" key="7">
    <source>
        <dbReference type="Proteomes" id="UP001231189"/>
    </source>
</evidence>
<dbReference type="GO" id="GO:0003676">
    <property type="term" value="F:nucleic acid binding"/>
    <property type="evidence" value="ECO:0007669"/>
    <property type="project" value="InterPro"/>
</dbReference>
<dbReference type="EMBL" id="JAUUTY010000005">
    <property type="protein sequence ID" value="KAK1629042.1"/>
    <property type="molecule type" value="Genomic_DNA"/>
</dbReference>
<feature type="compositionally biased region" description="Polar residues" evidence="4">
    <location>
        <begin position="563"/>
        <end position="574"/>
    </location>
</feature>
<dbReference type="GO" id="GO:0046872">
    <property type="term" value="F:metal ion binding"/>
    <property type="evidence" value="ECO:0007669"/>
    <property type="project" value="UniProtKB-KW"/>
</dbReference>
<feature type="region of interest" description="Disordered" evidence="4">
    <location>
        <begin position="943"/>
        <end position="970"/>
    </location>
</feature>
<feature type="region of interest" description="Disordered" evidence="4">
    <location>
        <begin position="509"/>
        <end position="614"/>
    </location>
</feature>
<feature type="compositionally biased region" description="Basic and acidic residues" evidence="4">
    <location>
        <begin position="575"/>
        <end position="584"/>
    </location>
</feature>
<feature type="compositionally biased region" description="Polar residues" evidence="4">
    <location>
        <begin position="509"/>
        <end position="550"/>
    </location>
</feature>
<dbReference type="InterPro" id="IPR001584">
    <property type="entry name" value="Integrase_cat-core"/>
</dbReference>
<evidence type="ECO:0000259" key="5">
    <source>
        <dbReference type="PROSITE" id="PS50994"/>
    </source>
</evidence>
<dbReference type="Gene3D" id="3.30.420.10">
    <property type="entry name" value="Ribonuclease H-like superfamily/Ribonuclease H"/>
    <property type="match status" value="1"/>
</dbReference>
<feature type="compositionally biased region" description="Acidic residues" evidence="4">
    <location>
        <begin position="585"/>
        <end position="599"/>
    </location>
</feature>
<reference evidence="6" key="1">
    <citation type="submission" date="2023-07" db="EMBL/GenBank/DDBJ databases">
        <title>A chromosome-level genome assembly of Lolium multiflorum.</title>
        <authorList>
            <person name="Chen Y."/>
            <person name="Copetti D."/>
            <person name="Kolliker R."/>
            <person name="Studer B."/>
        </authorList>
    </citation>
    <scope>NUCLEOTIDE SEQUENCE</scope>
    <source>
        <strain evidence="6">02402/16</strain>
        <tissue evidence="6">Leaf</tissue>
    </source>
</reference>
<feature type="region of interest" description="Disordered" evidence="4">
    <location>
        <begin position="1252"/>
        <end position="1286"/>
    </location>
</feature>
<dbReference type="Pfam" id="PF25597">
    <property type="entry name" value="SH3_retrovirus"/>
    <property type="match status" value="1"/>
</dbReference>
<evidence type="ECO:0000256" key="3">
    <source>
        <dbReference type="SAM" id="Coils"/>
    </source>
</evidence>
<accession>A0AAD8VZ58</accession>
<evidence type="ECO:0000256" key="4">
    <source>
        <dbReference type="SAM" id="MobiDB-lite"/>
    </source>
</evidence>
<dbReference type="InterPro" id="IPR013103">
    <property type="entry name" value="RVT_2"/>
</dbReference>
<evidence type="ECO:0000256" key="2">
    <source>
        <dbReference type="ARBA" id="ARBA00022801"/>
    </source>
</evidence>
<organism evidence="6 7">
    <name type="scientific">Lolium multiflorum</name>
    <name type="common">Italian ryegrass</name>
    <name type="synonym">Lolium perenne subsp. multiflorum</name>
    <dbReference type="NCBI Taxonomy" id="4521"/>
    <lineage>
        <taxon>Eukaryota</taxon>
        <taxon>Viridiplantae</taxon>
        <taxon>Streptophyta</taxon>
        <taxon>Embryophyta</taxon>
        <taxon>Tracheophyta</taxon>
        <taxon>Spermatophyta</taxon>
        <taxon>Magnoliopsida</taxon>
        <taxon>Liliopsida</taxon>
        <taxon>Poales</taxon>
        <taxon>Poaceae</taxon>
        <taxon>BOP clade</taxon>
        <taxon>Pooideae</taxon>
        <taxon>Poodae</taxon>
        <taxon>Poeae</taxon>
        <taxon>Poeae Chloroplast Group 2 (Poeae type)</taxon>
        <taxon>Loliodinae</taxon>
        <taxon>Loliinae</taxon>
        <taxon>Lolium</taxon>
    </lineage>
</organism>
<dbReference type="InterPro" id="IPR012337">
    <property type="entry name" value="RNaseH-like_sf"/>
</dbReference>
<dbReference type="PANTHER" id="PTHR42648:SF21">
    <property type="entry name" value="CYSTEINE-RICH RLK (RECEPTOR-LIKE PROTEIN KINASE) 8"/>
    <property type="match status" value="1"/>
</dbReference>
<keyword evidence="3" id="KW-0175">Coiled coil</keyword>
<comment type="caution">
    <text evidence="6">The sequence shown here is derived from an EMBL/GenBank/DDBJ whole genome shotgun (WGS) entry which is preliminary data.</text>
</comment>
<evidence type="ECO:0000313" key="6">
    <source>
        <dbReference type="EMBL" id="KAK1629042.1"/>
    </source>
</evidence>
<dbReference type="GO" id="GO:0016787">
    <property type="term" value="F:hydrolase activity"/>
    <property type="evidence" value="ECO:0007669"/>
    <property type="project" value="UniProtKB-KW"/>
</dbReference>
<dbReference type="InterPro" id="IPR036397">
    <property type="entry name" value="RNaseH_sf"/>
</dbReference>
<feature type="domain" description="Integrase catalytic" evidence="5">
    <location>
        <begin position="224"/>
        <end position="400"/>
    </location>
</feature>
<dbReference type="PANTHER" id="PTHR42648">
    <property type="entry name" value="TRANSPOSASE, PUTATIVE-RELATED"/>
    <property type="match status" value="1"/>
</dbReference>
<keyword evidence="7" id="KW-1185">Reference proteome</keyword>
<evidence type="ECO:0000256" key="1">
    <source>
        <dbReference type="ARBA" id="ARBA00022723"/>
    </source>
</evidence>
<dbReference type="Proteomes" id="UP001231189">
    <property type="component" value="Unassembled WGS sequence"/>
</dbReference>
<proteinExistence type="predicted"/>
<dbReference type="SUPFAM" id="SSF53098">
    <property type="entry name" value="Ribonuclease H-like"/>
    <property type="match status" value="1"/>
</dbReference>
<dbReference type="Pfam" id="PF00665">
    <property type="entry name" value="rve"/>
    <property type="match status" value="1"/>
</dbReference>
<dbReference type="InterPro" id="IPR057670">
    <property type="entry name" value="SH3_retrovirus"/>
</dbReference>
<dbReference type="GO" id="GO:0015074">
    <property type="term" value="P:DNA integration"/>
    <property type="evidence" value="ECO:0007669"/>
    <property type="project" value="InterPro"/>
</dbReference>
<sequence>MAKSSEVSSPNPSMPIISNDLRVDHASLKVKQEMLDFDEIILNLKGDTKKNVSNLMVRLAQLDDTHEKKCQIEREDSLEIYALKNALDEGQETIASLEERLEILEEPQDEINKLTKDRDLARAKVKVLKKENAKFGVDHEKLVKDLEELDKAHKALKSENSILSKSNEQLQIRLAKYDLPSSSTSTCDHANIIEENARLKDELAKASSPQNRVFRACVEGKMHDSPHPSKTIISSKRILELLHVDLFGPTTHASLGAKKHCLVIVDDYSRYTWVYFLKKKDETQQIFIDFATEVQRQHNLLIMAIRSDNGSEFKKYTLNDFLSDEGIRHQYSAAYTPQQNGVAERKNRTLMDMVRSMMVEYKSRYNFWAEAISTAFHSYNRLYLHKGLNKTPYEILTGNKPNISYFKVFGCKCFYKIKGVRLSKFAPKALEGIFVGYSAESHTYRVFDVSSGIIIEPCSLKFEENDGSHVGQVDVCAGDEIPQDAIVRMGVGFFRPIEGHGVASREGLCSTTVEPSSSQHQQTPSLEANDAPTQEQEQNPPSCVQDQGQDQPKVHDRSDEDPFNSSHSPNNVQDQAHDVEKSQEIEEAQVEGQDGDPNDQVDQVIPPRPRRTKEEIEARRLARRDRQLERLEHTHDKVLGDVRARVSTRRQLANFSNHHAYISLAEPKKVFEALEDSDWLEAMHEELNNFKRNKVWTLVEKPKECRNVIGTKWIFKNKQDEFGNVVRNNARLVAQGFSQIEGIDFGETYAPVARLESISILLAYASHHNFKLQQMDVKSAFLNGPLHEEVYVKQPPGFEDLNFPNHVYKLDKALYGLKQAPRAWYEHLKELLIDRGFDVGLIDPTLFTKRVNGELFVCQLYVDDIIFGSTNKAFNDEFSKLMTDRFEMSMMGEMMFFLGFEIKQLREGTFINQAKYLQDMLKRFKMTEMKGVATPMVTKCHLALDPNGSGSRRRSRAQRSSDEFAQGAPRKSATLRWKGKATRENYKSMDNISYAAIRQKNWYEDIERDAEIEDKRFWCMEQSYIFKDIYEPMKKVRPMQAIDVELLAVNNHFEDAIWVTGRMGLQELMTVQSDNSPDLIKQFFATLAFKKDEERTMLWMTSSTQCEATLRRFASILGLLEVGGRRLHGPQKTDKNVLYNLYDESGAIGTTKGLLPIYSQLLRFFRATIAPSGGNNDALRGPLVDLTHLGYECAQDGDEESDFTLDIMDYIFHEIHDALVSRTTMPNAPYIQLLINNTAALTEDLGRFPTQSHTFRKGYKKKPVPRAAPASGSFMGDARSSGFPPGRPVATPVIQKHVRKLSWFQRNVLCMNIEIHKENYEASRQRSEIQHTQAVILHRLSGEQGPPPQPPVHPAYSG</sequence>
<gene>
    <name evidence="6" type="ORF">QYE76_003357</name>
</gene>